<proteinExistence type="predicted"/>
<feature type="compositionally biased region" description="Pro residues" evidence="1">
    <location>
        <begin position="54"/>
        <end position="68"/>
    </location>
</feature>
<dbReference type="AlphaFoldDB" id="A0A3L8A7D6"/>
<feature type="region of interest" description="Disordered" evidence="1">
    <location>
        <begin position="28"/>
        <end position="68"/>
    </location>
</feature>
<gene>
    <name evidence="2" type="ORF">D7Y07_10120</name>
</gene>
<name>A0A3L8A7D6_9BACE</name>
<evidence type="ECO:0000313" key="2">
    <source>
        <dbReference type="EMBL" id="RLT80095.1"/>
    </source>
</evidence>
<feature type="compositionally biased region" description="Pro residues" evidence="1">
    <location>
        <begin position="34"/>
        <end position="44"/>
    </location>
</feature>
<dbReference type="Proteomes" id="UP000267159">
    <property type="component" value="Unassembled WGS sequence"/>
</dbReference>
<accession>A0A3L8A7D6</accession>
<reference evidence="2 3" key="1">
    <citation type="submission" date="2018-09" db="EMBL/GenBank/DDBJ databases">
        <title>Murine metabolic-syndrome-specific gut microbial biobank.</title>
        <authorList>
            <person name="Liu C."/>
        </authorList>
    </citation>
    <scope>NUCLEOTIDE SEQUENCE [LARGE SCALE GENOMIC DNA]</scope>
    <source>
        <strain evidence="2 3">0.1X-D8-26</strain>
    </source>
</reference>
<protein>
    <submittedName>
        <fullName evidence="2">Uncharacterized protein</fullName>
    </submittedName>
</protein>
<evidence type="ECO:0000313" key="3">
    <source>
        <dbReference type="Proteomes" id="UP000267159"/>
    </source>
</evidence>
<feature type="compositionally biased region" description="Polar residues" evidence="1">
    <location>
        <begin position="104"/>
        <end position="114"/>
    </location>
</feature>
<sequence>MSCCIPKIISFSTTSILANSVNTITEEEAANVPIPTPTPPPKSNAPPTRTAIPPAIPNPPAAIAPPPSAAIPALNAAAPASPGAAKNAAMGLMKSNAIATATSIPIPPASNTFFQKPDKERNAS</sequence>
<organism evidence="2 3">
    <name type="scientific">Bacteroides acidifaciens</name>
    <dbReference type="NCBI Taxonomy" id="85831"/>
    <lineage>
        <taxon>Bacteria</taxon>
        <taxon>Pseudomonadati</taxon>
        <taxon>Bacteroidota</taxon>
        <taxon>Bacteroidia</taxon>
        <taxon>Bacteroidales</taxon>
        <taxon>Bacteroidaceae</taxon>
        <taxon>Bacteroides</taxon>
    </lineage>
</organism>
<comment type="caution">
    <text evidence="2">The sequence shown here is derived from an EMBL/GenBank/DDBJ whole genome shotgun (WGS) entry which is preliminary data.</text>
</comment>
<feature type="region of interest" description="Disordered" evidence="1">
    <location>
        <begin position="104"/>
        <end position="124"/>
    </location>
</feature>
<evidence type="ECO:0000256" key="1">
    <source>
        <dbReference type="SAM" id="MobiDB-lite"/>
    </source>
</evidence>
<dbReference type="EMBL" id="RAZM01000027">
    <property type="protein sequence ID" value="RLT80095.1"/>
    <property type="molecule type" value="Genomic_DNA"/>
</dbReference>